<dbReference type="AlphaFoldDB" id="A0A1T2XM75"/>
<accession>A0A1T2XM75</accession>
<sequence>MRKTKIDLLSIAWVLGIILLMTGCGSGNGSAEYKGVNYDGEGKTKTMVDVAILNEDEILFLQQVKIIDDHPTVWKALEAISMNEKEEINIEKDQEGHISKINNQQNDEQRQWILQIDNIPEEGNVEDIQLSDGQGITLSYHAK</sequence>
<evidence type="ECO:0000313" key="2">
    <source>
        <dbReference type="Proteomes" id="UP000190188"/>
    </source>
</evidence>
<proteinExistence type="predicted"/>
<dbReference type="OrthoDB" id="2629506at2"/>
<evidence type="ECO:0008006" key="3">
    <source>
        <dbReference type="Google" id="ProtNLM"/>
    </source>
</evidence>
<comment type="caution">
    <text evidence="1">The sequence shown here is derived from an EMBL/GenBank/DDBJ whole genome shotgun (WGS) entry which is preliminary data.</text>
</comment>
<name>A0A1T2XM75_9BACL</name>
<reference evidence="1 2" key="1">
    <citation type="submission" date="2017-01" db="EMBL/GenBank/DDBJ databases">
        <title>Genome analysis of Paenibacillus selenitrireducens ES3-24.</title>
        <authorList>
            <person name="Xu D."/>
            <person name="Yao R."/>
            <person name="Zheng S."/>
        </authorList>
    </citation>
    <scope>NUCLEOTIDE SEQUENCE [LARGE SCALE GENOMIC DNA]</scope>
    <source>
        <strain evidence="1 2">ES3-24</strain>
    </source>
</reference>
<dbReference type="RefSeq" id="WP_078496531.1">
    <property type="nucleotide sequence ID" value="NZ_MSZX01000001.1"/>
</dbReference>
<dbReference type="Proteomes" id="UP000190188">
    <property type="component" value="Unassembled WGS sequence"/>
</dbReference>
<dbReference type="PROSITE" id="PS51257">
    <property type="entry name" value="PROKAR_LIPOPROTEIN"/>
    <property type="match status" value="1"/>
</dbReference>
<evidence type="ECO:0000313" key="1">
    <source>
        <dbReference type="EMBL" id="OPA80846.1"/>
    </source>
</evidence>
<dbReference type="EMBL" id="MSZX01000001">
    <property type="protein sequence ID" value="OPA80846.1"/>
    <property type="molecule type" value="Genomic_DNA"/>
</dbReference>
<protein>
    <recommendedName>
        <fullName evidence="3">DUF4430 domain-containing protein</fullName>
    </recommendedName>
</protein>
<keyword evidence="2" id="KW-1185">Reference proteome</keyword>
<dbReference type="STRING" id="1324314.BVG16_00380"/>
<organism evidence="1 2">
    <name type="scientific">Paenibacillus selenitireducens</name>
    <dbReference type="NCBI Taxonomy" id="1324314"/>
    <lineage>
        <taxon>Bacteria</taxon>
        <taxon>Bacillati</taxon>
        <taxon>Bacillota</taxon>
        <taxon>Bacilli</taxon>
        <taxon>Bacillales</taxon>
        <taxon>Paenibacillaceae</taxon>
        <taxon>Paenibacillus</taxon>
    </lineage>
</organism>
<gene>
    <name evidence="1" type="ORF">BVG16_00380</name>
</gene>